<proteinExistence type="predicted"/>
<comment type="caution">
    <text evidence="2">The sequence shown here is derived from an EMBL/GenBank/DDBJ whole genome shotgun (WGS) entry which is preliminary data.</text>
</comment>
<dbReference type="GO" id="GO:0030246">
    <property type="term" value="F:carbohydrate binding"/>
    <property type="evidence" value="ECO:0007669"/>
    <property type="project" value="UniProtKB-KW"/>
</dbReference>
<organism evidence="2 3">
    <name type="scientific">Artemisia annua</name>
    <name type="common">Sweet wormwood</name>
    <dbReference type="NCBI Taxonomy" id="35608"/>
    <lineage>
        <taxon>Eukaryota</taxon>
        <taxon>Viridiplantae</taxon>
        <taxon>Streptophyta</taxon>
        <taxon>Embryophyta</taxon>
        <taxon>Tracheophyta</taxon>
        <taxon>Spermatophyta</taxon>
        <taxon>Magnoliopsida</taxon>
        <taxon>eudicotyledons</taxon>
        <taxon>Gunneridae</taxon>
        <taxon>Pentapetalae</taxon>
        <taxon>asterids</taxon>
        <taxon>campanulids</taxon>
        <taxon>Asterales</taxon>
        <taxon>Asteraceae</taxon>
        <taxon>Asteroideae</taxon>
        <taxon>Anthemideae</taxon>
        <taxon>Artemisiinae</taxon>
        <taxon>Artemisia</taxon>
    </lineage>
</organism>
<reference evidence="2 3" key="1">
    <citation type="journal article" date="2018" name="Mol. Plant">
        <title>The genome of Artemisia annua provides insight into the evolution of Asteraceae family and artemisinin biosynthesis.</title>
        <authorList>
            <person name="Shen Q."/>
            <person name="Zhang L."/>
            <person name="Liao Z."/>
            <person name="Wang S."/>
            <person name="Yan T."/>
            <person name="Shi P."/>
            <person name="Liu M."/>
            <person name="Fu X."/>
            <person name="Pan Q."/>
            <person name="Wang Y."/>
            <person name="Lv Z."/>
            <person name="Lu X."/>
            <person name="Zhang F."/>
            <person name="Jiang W."/>
            <person name="Ma Y."/>
            <person name="Chen M."/>
            <person name="Hao X."/>
            <person name="Li L."/>
            <person name="Tang Y."/>
            <person name="Lv G."/>
            <person name="Zhou Y."/>
            <person name="Sun X."/>
            <person name="Brodelius P.E."/>
            <person name="Rose J.K.C."/>
            <person name="Tang K."/>
        </authorList>
    </citation>
    <scope>NUCLEOTIDE SEQUENCE [LARGE SCALE GENOMIC DNA]</scope>
    <source>
        <strain evidence="3">cv. Huhao1</strain>
        <tissue evidence="2">Leaf</tissue>
    </source>
</reference>
<dbReference type="PANTHER" id="PTHR47976:SF15">
    <property type="entry name" value="G-TYPE LECTIN S-RECEPTOR-LIKE SERINE_THREONINE-PROTEIN KINASE RLK1"/>
    <property type="match status" value="1"/>
</dbReference>
<dbReference type="Proteomes" id="UP000245207">
    <property type="component" value="Unassembled WGS sequence"/>
</dbReference>
<dbReference type="STRING" id="35608.A0A2U1MKE7"/>
<keyword evidence="2" id="KW-0430">Lectin</keyword>
<dbReference type="EMBL" id="PKPP01005030">
    <property type="protein sequence ID" value="PWA61741.1"/>
    <property type="molecule type" value="Genomic_DNA"/>
</dbReference>
<accession>A0A2U1MKE7</accession>
<dbReference type="InterPro" id="IPR051343">
    <property type="entry name" value="G-type_lectin_kinases/EP1-like"/>
</dbReference>
<keyword evidence="3" id="KW-1185">Reference proteome</keyword>
<dbReference type="OrthoDB" id="1930390at2759"/>
<name>A0A2U1MKE7_ARTAN</name>
<dbReference type="PANTHER" id="PTHR47976">
    <property type="entry name" value="G-TYPE LECTIN S-RECEPTOR-LIKE SERINE/THREONINE-PROTEIN KINASE SD2-5"/>
    <property type="match status" value="1"/>
</dbReference>
<dbReference type="SUPFAM" id="SSF51110">
    <property type="entry name" value="alpha-D-mannose-specific plant lectins"/>
    <property type="match status" value="1"/>
</dbReference>
<sequence>MHDSKDEWIRKFKETTDLNLKKLDARKMNVEAMFEKLNQTVLENKKNEVEEAKMGQIKEVNNEPVPRDLSIVKPCVPPIPFPGRLKVVRKEETSKDQAKKMETKNLQDEEAIPQTDVESNTTKNDTEPILIELEKESGSKVIYTTVSNKEANEAMKPIIQPQHGVFKSSYASLSPSGEFTFGFQQVQGNENFLLSIWYDKILDKTIVWYPRNGPMVSQGSKLELTNGHGLVLSDPQGRHMWSCGSICDLAYGAMCWNL</sequence>
<keyword evidence="1" id="KW-0732">Signal</keyword>
<evidence type="ECO:0000313" key="2">
    <source>
        <dbReference type="EMBL" id="PWA61741.1"/>
    </source>
</evidence>
<dbReference type="AlphaFoldDB" id="A0A2U1MKE7"/>
<dbReference type="InterPro" id="IPR036426">
    <property type="entry name" value="Bulb-type_lectin_dom_sf"/>
</dbReference>
<gene>
    <name evidence="2" type="ORF">CTI12_AA370480</name>
</gene>
<protein>
    <submittedName>
        <fullName evidence="2">Bulb-type lectin domain-containing protein</fullName>
    </submittedName>
</protein>
<evidence type="ECO:0000256" key="1">
    <source>
        <dbReference type="ARBA" id="ARBA00022729"/>
    </source>
</evidence>
<evidence type="ECO:0000313" key="3">
    <source>
        <dbReference type="Proteomes" id="UP000245207"/>
    </source>
</evidence>
<dbReference type="Gene3D" id="2.90.10.10">
    <property type="entry name" value="Bulb-type lectin domain"/>
    <property type="match status" value="1"/>
</dbReference>